<gene>
    <name evidence="2" type="primary">cpdA_4</name>
    <name evidence="2" type="ORF">PAESOLCIP111_01248</name>
</gene>
<reference evidence="2" key="1">
    <citation type="submission" date="2021-06" db="EMBL/GenBank/DDBJ databases">
        <authorList>
            <person name="Criscuolo A."/>
        </authorList>
    </citation>
    <scope>NUCLEOTIDE SEQUENCE</scope>
    <source>
        <strain evidence="2">CIP111600</strain>
    </source>
</reference>
<dbReference type="GO" id="GO:0004115">
    <property type="term" value="F:3',5'-cyclic-AMP phosphodiesterase activity"/>
    <property type="evidence" value="ECO:0007669"/>
    <property type="project" value="UniProtKB-EC"/>
</dbReference>
<protein>
    <submittedName>
        <fullName evidence="2">3',5'-cyclic adenosine monophosphate phosphodiesterase CpdA</fullName>
        <ecNumber evidence="2">3.1.4.53</ecNumber>
    </submittedName>
</protein>
<sequence length="291" mass="32844">MIAMEDVPQPSPDRTVIRIAGIDKEIRMLHITDSHLTETDEREEDSVTAAGIKRNKVFGGQALTHFTAALNLHEDEPYDGIVFTGDIIDFPTRKNLEIVQSQLSNLPCPYLFTMGNHDWKHDHEQPSDELRHAAYPMFNHMLGLNPSHSSMEIGGVKIIAIDNSNYQVSRKQLDFVQEQTASGLPCLLFFHIPLSLPSLTSKVLEVWKSPILVGAKNWDKEKQKRWGVKDEEAGTREFIEWIKSPDASQVAGIFCGHVHFAHREEFAAGRYQYVTNPGFQGGCRTIVIQPL</sequence>
<keyword evidence="2" id="KW-0378">Hydrolase</keyword>
<evidence type="ECO:0000313" key="3">
    <source>
        <dbReference type="Proteomes" id="UP000693672"/>
    </source>
</evidence>
<evidence type="ECO:0000259" key="1">
    <source>
        <dbReference type="Pfam" id="PF00149"/>
    </source>
</evidence>
<dbReference type="Proteomes" id="UP000693672">
    <property type="component" value="Unassembled WGS sequence"/>
</dbReference>
<dbReference type="PANTHER" id="PTHR43143">
    <property type="entry name" value="METALLOPHOSPHOESTERASE, CALCINEURIN SUPERFAMILY"/>
    <property type="match status" value="1"/>
</dbReference>
<organism evidence="2 3">
    <name type="scientific">Paenibacillus solanacearum</name>
    <dbReference type="NCBI Taxonomy" id="2048548"/>
    <lineage>
        <taxon>Bacteria</taxon>
        <taxon>Bacillati</taxon>
        <taxon>Bacillota</taxon>
        <taxon>Bacilli</taxon>
        <taxon>Bacillales</taxon>
        <taxon>Paenibacillaceae</taxon>
        <taxon>Paenibacillus</taxon>
    </lineage>
</organism>
<dbReference type="AlphaFoldDB" id="A0A916NGV2"/>
<dbReference type="EC" id="3.1.4.53" evidence="2"/>
<proteinExistence type="predicted"/>
<accession>A0A916NGV2</accession>
<dbReference type="Pfam" id="PF00149">
    <property type="entry name" value="Metallophos"/>
    <property type="match status" value="1"/>
</dbReference>
<keyword evidence="3" id="KW-1185">Reference proteome</keyword>
<dbReference type="PANTHER" id="PTHR43143:SF1">
    <property type="entry name" value="SERINE_THREONINE-PROTEIN PHOSPHATASE CPPED1"/>
    <property type="match status" value="1"/>
</dbReference>
<feature type="domain" description="Calcineurin-like phosphoesterase" evidence="1">
    <location>
        <begin position="27"/>
        <end position="259"/>
    </location>
</feature>
<dbReference type="EMBL" id="CAJVAS010000004">
    <property type="protein sequence ID" value="CAG7610493.1"/>
    <property type="molecule type" value="Genomic_DNA"/>
</dbReference>
<dbReference type="InterPro" id="IPR051918">
    <property type="entry name" value="STPP_CPPED1"/>
</dbReference>
<comment type="caution">
    <text evidence="2">The sequence shown here is derived from an EMBL/GenBank/DDBJ whole genome shotgun (WGS) entry which is preliminary data.</text>
</comment>
<evidence type="ECO:0000313" key="2">
    <source>
        <dbReference type="EMBL" id="CAG7610493.1"/>
    </source>
</evidence>
<dbReference type="InterPro" id="IPR004843">
    <property type="entry name" value="Calcineurin-like_PHP"/>
</dbReference>
<name>A0A916NGV2_9BACL</name>